<feature type="transmembrane region" description="Helical" evidence="1">
    <location>
        <begin position="65"/>
        <end position="87"/>
    </location>
</feature>
<dbReference type="AlphaFoldDB" id="A0A3N4M6X2"/>
<dbReference type="RefSeq" id="WP_120518323.1">
    <property type="nucleotide sequence ID" value="NZ_QXZY01000012.1"/>
</dbReference>
<evidence type="ECO:0000313" key="2">
    <source>
        <dbReference type="EMBL" id="RPD39174.1"/>
    </source>
</evidence>
<organism evidence="2 3">
    <name type="scientific">Chitinophaga barathri</name>
    <dbReference type="NCBI Taxonomy" id="1647451"/>
    <lineage>
        <taxon>Bacteria</taxon>
        <taxon>Pseudomonadati</taxon>
        <taxon>Bacteroidota</taxon>
        <taxon>Chitinophagia</taxon>
        <taxon>Chitinophagales</taxon>
        <taxon>Chitinophagaceae</taxon>
        <taxon>Chitinophaga</taxon>
    </lineage>
</organism>
<reference evidence="3" key="1">
    <citation type="submission" date="2018-11" db="EMBL/GenBank/DDBJ databases">
        <title>Chitinophaga lutea sp.nov., isolate from arsenic contaminated soil.</title>
        <authorList>
            <person name="Zong Y."/>
        </authorList>
    </citation>
    <scope>NUCLEOTIDE SEQUENCE [LARGE SCALE GENOMIC DNA]</scope>
    <source>
        <strain evidence="3">YLT18</strain>
    </source>
</reference>
<dbReference type="PROSITE" id="PS51257">
    <property type="entry name" value="PROKAR_LIPOPROTEIN"/>
    <property type="match status" value="1"/>
</dbReference>
<sequence length="163" mass="17965">MISTHGRTVSPLATVLMIGCTVWLLDGAAAVISAYARNGVPPDRVFKYISSSLMGMQAFSGGPPVIWLGVFLHFLVALGWAALFFILYPKLGFLQGNKWLIGCLYGLFVWVMMSLVIVPLTLTPQAKFSFPGAAIGWVVHMACVGLPIVLLTREWYRRKWGFV</sequence>
<protein>
    <recommendedName>
        <fullName evidence="4">DUF1440 domain-containing protein</fullName>
    </recommendedName>
</protein>
<evidence type="ECO:0000313" key="3">
    <source>
        <dbReference type="Proteomes" id="UP000279089"/>
    </source>
</evidence>
<feature type="transmembrane region" description="Helical" evidence="1">
    <location>
        <begin position="128"/>
        <end position="151"/>
    </location>
</feature>
<gene>
    <name evidence="2" type="ORF">EG028_21420</name>
</gene>
<dbReference type="EMBL" id="RMBX01000012">
    <property type="protein sequence ID" value="RPD39174.1"/>
    <property type="molecule type" value="Genomic_DNA"/>
</dbReference>
<feature type="transmembrane region" description="Helical" evidence="1">
    <location>
        <begin position="99"/>
        <end position="122"/>
    </location>
</feature>
<accession>A0A3N4M6X2</accession>
<keyword evidence="1" id="KW-0472">Membrane</keyword>
<keyword evidence="1" id="KW-1133">Transmembrane helix</keyword>
<evidence type="ECO:0000256" key="1">
    <source>
        <dbReference type="SAM" id="Phobius"/>
    </source>
</evidence>
<keyword evidence="1" id="KW-0812">Transmembrane</keyword>
<comment type="caution">
    <text evidence="2">The sequence shown here is derived from an EMBL/GenBank/DDBJ whole genome shotgun (WGS) entry which is preliminary data.</text>
</comment>
<name>A0A3N4M6X2_9BACT</name>
<feature type="transmembrane region" description="Helical" evidence="1">
    <location>
        <begin position="12"/>
        <end position="36"/>
    </location>
</feature>
<proteinExistence type="predicted"/>
<evidence type="ECO:0008006" key="4">
    <source>
        <dbReference type="Google" id="ProtNLM"/>
    </source>
</evidence>
<dbReference type="OrthoDB" id="7564746at2"/>
<keyword evidence="3" id="KW-1185">Reference proteome</keyword>
<dbReference type="Proteomes" id="UP000279089">
    <property type="component" value="Unassembled WGS sequence"/>
</dbReference>